<dbReference type="Proteomes" id="UP000250140">
    <property type="component" value="Unassembled WGS sequence"/>
</dbReference>
<feature type="transmembrane region" description="Helical" evidence="5">
    <location>
        <begin position="84"/>
        <end position="106"/>
    </location>
</feature>
<feature type="transmembrane region" description="Helical" evidence="5">
    <location>
        <begin position="184"/>
        <end position="205"/>
    </location>
</feature>
<feature type="transmembrane region" description="Helical" evidence="5">
    <location>
        <begin position="20"/>
        <end position="39"/>
    </location>
</feature>
<dbReference type="AlphaFoldDB" id="A0A8E2EMZ8"/>
<evidence type="ECO:0000256" key="1">
    <source>
        <dbReference type="ARBA" id="ARBA00004141"/>
    </source>
</evidence>
<feature type="transmembrane region" description="Helical" evidence="5">
    <location>
        <begin position="438"/>
        <end position="461"/>
    </location>
</feature>
<dbReference type="GO" id="GO:0016020">
    <property type="term" value="C:membrane"/>
    <property type="evidence" value="ECO:0007669"/>
    <property type="project" value="UniProtKB-SubCell"/>
</dbReference>
<dbReference type="OrthoDB" id="194139at2759"/>
<feature type="transmembrane region" description="Helical" evidence="5">
    <location>
        <begin position="118"/>
        <end position="136"/>
    </location>
</feature>
<dbReference type="InterPro" id="IPR036259">
    <property type="entry name" value="MFS_trans_sf"/>
</dbReference>
<name>A0A8E2EMZ8_9PEZI</name>
<feature type="transmembrane region" description="Helical" evidence="5">
    <location>
        <begin position="303"/>
        <end position="325"/>
    </location>
</feature>
<protein>
    <submittedName>
        <fullName evidence="6">MFS general substrate transporter</fullName>
    </submittedName>
</protein>
<keyword evidence="2 5" id="KW-0812">Transmembrane</keyword>
<feature type="transmembrane region" description="Helical" evidence="5">
    <location>
        <begin position="473"/>
        <end position="492"/>
    </location>
</feature>
<accession>A0A8E2EMZ8</accession>
<feature type="transmembrane region" description="Helical" evidence="5">
    <location>
        <begin position="370"/>
        <end position="391"/>
    </location>
</feature>
<evidence type="ECO:0000313" key="6">
    <source>
        <dbReference type="EMBL" id="OCL01463.1"/>
    </source>
</evidence>
<dbReference type="GO" id="GO:0022857">
    <property type="term" value="F:transmembrane transporter activity"/>
    <property type="evidence" value="ECO:0007669"/>
    <property type="project" value="InterPro"/>
</dbReference>
<dbReference type="PANTHER" id="PTHR23507">
    <property type="entry name" value="ZGC:174356"/>
    <property type="match status" value="1"/>
</dbReference>
<sequence length="509" mass="55216">MSDAGSTSSFAERRRISIAWPVWTMFLVTGVVFLAIRLLNLPLNRIIEARYCKQYYLRHDPSVIDPNGEVPEKLCKISPVQEKLVWLESALFVALTACDIVAAIPLGSISDRLGRKPIICSNVVASIAVFTWLLVVGKTDGIPVEAMLLAPFATLLGGSDCVFQSVILAYLSDFAKDTQTRIKYFAYMSSMSYVFSLLGPVIASVTMSVNVWLPFYLGLGLLGCALPLTAILSSPPKAHYNNETPAIDSNGDLTEAAPLIQEANEEGAPEAKPPSGPNIVWRVLPEMKETLQFILGKRNLQQILIVVLLLGLAKSSMEILVVYLSKRYDRTFAEVGYLLSIKAAVNIVLLTVIIPLLLKLWLKKFPGLQITADFFGAQGSLILSCIGTFYLGLAGRLWMAITALVIYGLGTATSVFILSLVKSPVISTGDDNAAGRDLSIVVMVQTIGTLIGTPVFAALWVKGLNAGGTLLGLPYFAASAFNLGILVIVLNLHQRWRKNLEQGLAIQVV</sequence>
<dbReference type="SUPFAM" id="SSF103473">
    <property type="entry name" value="MFS general substrate transporter"/>
    <property type="match status" value="1"/>
</dbReference>
<dbReference type="Pfam" id="PF07690">
    <property type="entry name" value="MFS_1"/>
    <property type="match status" value="1"/>
</dbReference>
<feature type="transmembrane region" description="Helical" evidence="5">
    <location>
        <begin position="211"/>
        <end position="232"/>
    </location>
</feature>
<feature type="transmembrane region" description="Helical" evidence="5">
    <location>
        <begin position="337"/>
        <end position="358"/>
    </location>
</feature>
<reference evidence="6 7" key="1">
    <citation type="journal article" date="2016" name="Nat. Commun.">
        <title>Ectomycorrhizal ecology is imprinted in the genome of the dominant symbiotic fungus Cenococcum geophilum.</title>
        <authorList>
            <consortium name="DOE Joint Genome Institute"/>
            <person name="Peter M."/>
            <person name="Kohler A."/>
            <person name="Ohm R.A."/>
            <person name="Kuo A."/>
            <person name="Krutzmann J."/>
            <person name="Morin E."/>
            <person name="Arend M."/>
            <person name="Barry K.W."/>
            <person name="Binder M."/>
            <person name="Choi C."/>
            <person name="Clum A."/>
            <person name="Copeland A."/>
            <person name="Grisel N."/>
            <person name="Haridas S."/>
            <person name="Kipfer T."/>
            <person name="LaButti K."/>
            <person name="Lindquist E."/>
            <person name="Lipzen A."/>
            <person name="Maire R."/>
            <person name="Meier B."/>
            <person name="Mihaltcheva S."/>
            <person name="Molinier V."/>
            <person name="Murat C."/>
            <person name="Poggeler S."/>
            <person name="Quandt C.A."/>
            <person name="Sperisen C."/>
            <person name="Tritt A."/>
            <person name="Tisserant E."/>
            <person name="Crous P.W."/>
            <person name="Henrissat B."/>
            <person name="Nehls U."/>
            <person name="Egli S."/>
            <person name="Spatafora J.W."/>
            <person name="Grigoriev I.V."/>
            <person name="Martin F.M."/>
        </authorList>
    </citation>
    <scope>NUCLEOTIDE SEQUENCE [LARGE SCALE GENOMIC DNA]</scope>
    <source>
        <strain evidence="6 7">CBS 207.34</strain>
    </source>
</reference>
<dbReference type="Gene3D" id="1.20.1250.20">
    <property type="entry name" value="MFS general substrate transporter like domains"/>
    <property type="match status" value="1"/>
</dbReference>
<dbReference type="PANTHER" id="PTHR23507:SF8">
    <property type="entry name" value="MFS GENERAL SUBSTRATE TRANSPORTER"/>
    <property type="match status" value="1"/>
</dbReference>
<evidence type="ECO:0000256" key="4">
    <source>
        <dbReference type="ARBA" id="ARBA00023136"/>
    </source>
</evidence>
<dbReference type="EMBL" id="KV751126">
    <property type="protein sequence ID" value="OCL01463.1"/>
    <property type="molecule type" value="Genomic_DNA"/>
</dbReference>
<evidence type="ECO:0000256" key="5">
    <source>
        <dbReference type="SAM" id="Phobius"/>
    </source>
</evidence>
<dbReference type="InterPro" id="IPR011701">
    <property type="entry name" value="MFS"/>
</dbReference>
<keyword evidence="7" id="KW-1185">Reference proteome</keyword>
<keyword evidence="3 5" id="KW-1133">Transmembrane helix</keyword>
<evidence type="ECO:0000256" key="3">
    <source>
        <dbReference type="ARBA" id="ARBA00022989"/>
    </source>
</evidence>
<gene>
    <name evidence="6" type="ORF">AOQ84DRAFT_350626</name>
</gene>
<feature type="transmembrane region" description="Helical" evidence="5">
    <location>
        <begin position="397"/>
        <end position="418"/>
    </location>
</feature>
<evidence type="ECO:0000313" key="7">
    <source>
        <dbReference type="Proteomes" id="UP000250140"/>
    </source>
</evidence>
<organism evidence="6 7">
    <name type="scientific">Glonium stellatum</name>
    <dbReference type="NCBI Taxonomy" id="574774"/>
    <lineage>
        <taxon>Eukaryota</taxon>
        <taxon>Fungi</taxon>
        <taxon>Dikarya</taxon>
        <taxon>Ascomycota</taxon>
        <taxon>Pezizomycotina</taxon>
        <taxon>Dothideomycetes</taxon>
        <taxon>Pleosporomycetidae</taxon>
        <taxon>Gloniales</taxon>
        <taxon>Gloniaceae</taxon>
        <taxon>Glonium</taxon>
    </lineage>
</organism>
<keyword evidence="4 5" id="KW-0472">Membrane</keyword>
<evidence type="ECO:0000256" key="2">
    <source>
        <dbReference type="ARBA" id="ARBA00022692"/>
    </source>
</evidence>
<comment type="subcellular location">
    <subcellularLocation>
        <location evidence="1">Membrane</location>
        <topology evidence="1">Multi-pass membrane protein</topology>
    </subcellularLocation>
</comment>
<proteinExistence type="predicted"/>
<feature type="transmembrane region" description="Helical" evidence="5">
    <location>
        <begin position="148"/>
        <end position="172"/>
    </location>
</feature>